<dbReference type="InterPro" id="IPR036259">
    <property type="entry name" value="MFS_trans_sf"/>
</dbReference>
<keyword evidence="8" id="KW-1185">Reference proteome</keyword>
<comment type="caution">
    <text evidence="7">The sequence shown here is derived from an EMBL/GenBank/DDBJ whole genome shotgun (WGS) entry which is preliminary data.</text>
</comment>
<feature type="domain" description="Major facilitator superfamily (MFS) profile" evidence="6">
    <location>
        <begin position="6"/>
        <end position="427"/>
    </location>
</feature>
<feature type="transmembrane region" description="Helical" evidence="5">
    <location>
        <begin position="310"/>
        <end position="332"/>
    </location>
</feature>
<feature type="transmembrane region" description="Helical" evidence="5">
    <location>
        <begin position="285"/>
        <end position="303"/>
    </location>
</feature>
<feature type="transmembrane region" description="Helical" evidence="5">
    <location>
        <begin position="338"/>
        <end position="359"/>
    </location>
</feature>
<feature type="transmembrane region" description="Helical" evidence="5">
    <location>
        <begin position="43"/>
        <end position="64"/>
    </location>
</feature>
<gene>
    <name evidence="7" type="ORF">J2853_001308</name>
</gene>
<keyword evidence="3 5" id="KW-1133">Transmembrane helix</keyword>
<dbReference type="Proteomes" id="UP001225356">
    <property type="component" value="Unassembled WGS sequence"/>
</dbReference>
<reference evidence="7 8" key="1">
    <citation type="submission" date="2023-07" db="EMBL/GenBank/DDBJ databases">
        <title>Sequencing the genomes of 1000 actinobacteria strains.</title>
        <authorList>
            <person name="Klenk H.-P."/>
        </authorList>
    </citation>
    <scope>NUCLEOTIDE SEQUENCE [LARGE SCALE GENOMIC DNA]</scope>
    <source>
        <strain evidence="7 8">DSM 46740</strain>
    </source>
</reference>
<dbReference type="EMBL" id="JAUSQU010000001">
    <property type="protein sequence ID" value="MDP9842097.1"/>
    <property type="molecule type" value="Genomic_DNA"/>
</dbReference>
<dbReference type="Pfam" id="PF07690">
    <property type="entry name" value="MFS_1"/>
    <property type="match status" value="1"/>
</dbReference>
<evidence type="ECO:0000313" key="8">
    <source>
        <dbReference type="Proteomes" id="UP001225356"/>
    </source>
</evidence>
<feature type="transmembrane region" description="Helical" evidence="5">
    <location>
        <begin position="159"/>
        <end position="177"/>
    </location>
</feature>
<dbReference type="CDD" id="cd17321">
    <property type="entry name" value="MFS_MMR_MDR_like"/>
    <property type="match status" value="1"/>
</dbReference>
<dbReference type="PROSITE" id="PS00216">
    <property type="entry name" value="SUGAR_TRANSPORT_1"/>
    <property type="match status" value="1"/>
</dbReference>
<feature type="transmembrane region" description="Helical" evidence="5">
    <location>
        <begin position="134"/>
        <end position="153"/>
    </location>
</feature>
<dbReference type="SUPFAM" id="SSF103473">
    <property type="entry name" value="MFS general substrate transporter"/>
    <property type="match status" value="1"/>
</dbReference>
<dbReference type="Gene3D" id="1.20.1250.20">
    <property type="entry name" value="MFS general substrate transporter like domains"/>
    <property type="match status" value="1"/>
</dbReference>
<feature type="transmembrane region" description="Helical" evidence="5">
    <location>
        <begin position="251"/>
        <end position="273"/>
    </location>
</feature>
<protein>
    <submittedName>
        <fullName evidence="7">MFS family permease</fullName>
    </submittedName>
</protein>
<dbReference type="PANTHER" id="PTHR42718:SF49">
    <property type="entry name" value="EXPORT PROTEIN"/>
    <property type="match status" value="1"/>
</dbReference>
<dbReference type="InterPro" id="IPR020846">
    <property type="entry name" value="MFS_dom"/>
</dbReference>
<name>A0ABT9Q5Y2_9ACTN</name>
<keyword evidence="2 5" id="KW-0812">Transmembrane</keyword>
<feature type="transmembrane region" description="Helical" evidence="5">
    <location>
        <begin position="213"/>
        <end position="230"/>
    </location>
</feature>
<feature type="transmembrane region" description="Helical" evidence="5">
    <location>
        <begin position="73"/>
        <end position="96"/>
    </location>
</feature>
<dbReference type="PROSITE" id="PS50850">
    <property type="entry name" value="MFS"/>
    <property type="match status" value="1"/>
</dbReference>
<sequence>MRRGWVLTLASLTITLVVVDLTAVTIALPVIQADLGAGLAEVQWVVDAYAITLAAMLLPVGVLADRYGRRRMLAIGVTLFTLASLACALAPNAILLDVARGVQGLGAAALYGTSTPLIAAAYPDGPGRAKALGVFSAVSGLAMTASPVIGGLLAGLYGWRAIFLINVPIGLLILAALRGRISESVGRGHLDPLGSLAVTAALFAIIPGLIHEIPWLVVFGLALLAVFVAVELRSTRPMLDFGLLRDRTFAVGAATTFLMLASMLGAFTYLTLYVQGPLGAGPVEAGVRFLAFSATSVVAAVLISRLVHRLPMGVLIAVGPGLIAVALLVMTFPAADPWIPLMAGLALSGAGLGAGNVISNQVALTAPEDRLGMATGIVNALKQIGTAIGVAVLALPYGAGVRTMLLVAAALAAAGALLPLGLLYGRRPVAAGRPAG</sequence>
<proteinExistence type="predicted"/>
<evidence type="ECO:0000259" key="6">
    <source>
        <dbReference type="PROSITE" id="PS50850"/>
    </source>
</evidence>
<evidence type="ECO:0000313" key="7">
    <source>
        <dbReference type="EMBL" id="MDP9842097.1"/>
    </source>
</evidence>
<feature type="transmembrane region" description="Helical" evidence="5">
    <location>
        <begin position="102"/>
        <end position="122"/>
    </location>
</feature>
<evidence type="ECO:0000256" key="2">
    <source>
        <dbReference type="ARBA" id="ARBA00022692"/>
    </source>
</evidence>
<evidence type="ECO:0000256" key="5">
    <source>
        <dbReference type="SAM" id="Phobius"/>
    </source>
</evidence>
<keyword evidence="4 5" id="KW-0472">Membrane</keyword>
<organism evidence="7 8">
    <name type="scientific">Streptosporangium lutulentum</name>
    <dbReference type="NCBI Taxonomy" id="1461250"/>
    <lineage>
        <taxon>Bacteria</taxon>
        <taxon>Bacillati</taxon>
        <taxon>Actinomycetota</taxon>
        <taxon>Actinomycetes</taxon>
        <taxon>Streptosporangiales</taxon>
        <taxon>Streptosporangiaceae</taxon>
        <taxon>Streptosporangium</taxon>
    </lineage>
</organism>
<evidence type="ECO:0000256" key="3">
    <source>
        <dbReference type="ARBA" id="ARBA00022989"/>
    </source>
</evidence>
<evidence type="ECO:0000256" key="1">
    <source>
        <dbReference type="ARBA" id="ARBA00004651"/>
    </source>
</evidence>
<feature type="transmembrane region" description="Helical" evidence="5">
    <location>
        <begin position="380"/>
        <end position="399"/>
    </location>
</feature>
<dbReference type="RefSeq" id="WP_307555964.1">
    <property type="nucleotide sequence ID" value="NZ_JAUSQU010000001.1"/>
</dbReference>
<evidence type="ECO:0000256" key="4">
    <source>
        <dbReference type="ARBA" id="ARBA00023136"/>
    </source>
</evidence>
<dbReference type="InterPro" id="IPR011701">
    <property type="entry name" value="MFS"/>
</dbReference>
<dbReference type="Gene3D" id="1.20.1720.10">
    <property type="entry name" value="Multidrug resistance protein D"/>
    <property type="match status" value="1"/>
</dbReference>
<dbReference type="PANTHER" id="PTHR42718">
    <property type="entry name" value="MAJOR FACILITATOR SUPERFAMILY MULTIDRUG TRANSPORTER MFSC"/>
    <property type="match status" value="1"/>
</dbReference>
<accession>A0ABT9Q5Y2</accession>
<feature type="transmembrane region" description="Helical" evidence="5">
    <location>
        <begin position="405"/>
        <end position="424"/>
    </location>
</feature>
<feature type="transmembrane region" description="Helical" evidence="5">
    <location>
        <begin position="189"/>
        <end position="207"/>
    </location>
</feature>
<dbReference type="InterPro" id="IPR005829">
    <property type="entry name" value="Sugar_transporter_CS"/>
</dbReference>
<comment type="subcellular location">
    <subcellularLocation>
        <location evidence="1">Cell membrane</location>
        <topology evidence="1">Multi-pass membrane protein</topology>
    </subcellularLocation>
</comment>